<organism evidence="1">
    <name type="scientific">marine sediment metagenome</name>
    <dbReference type="NCBI Taxonomy" id="412755"/>
    <lineage>
        <taxon>unclassified sequences</taxon>
        <taxon>metagenomes</taxon>
        <taxon>ecological metagenomes</taxon>
    </lineage>
</organism>
<accession>A0A0F9M8S5</accession>
<proteinExistence type="predicted"/>
<name>A0A0F9M8S5_9ZZZZ</name>
<reference evidence="1" key="1">
    <citation type="journal article" date="2015" name="Nature">
        <title>Complex archaea that bridge the gap between prokaryotes and eukaryotes.</title>
        <authorList>
            <person name="Spang A."/>
            <person name="Saw J.H."/>
            <person name="Jorgensen S.L."/>
            <person name="Zaremba-Niedzwiedzka K."/>
            <person name="Martijn J."/>
            <person name="Lind A.E."/>
            <person name="van Eijk R."/>
            <person name="Schleper C."/>
            <person name="Guy L."/>
            <person name="Ettema T.J."/>
        </authorList>
    </citation>
    <scope>NUCLEOTIDE SEQUENCE</scope>
</reference>
<dbReference type="AlphaFoldDB" id="A0A0F9M8S5"/>
<evidence type="ECO:0000313" key="1">
    <source>
        <dbReference type="EMBL" id="KKN03815.1"/>
    </source>
</evidence>
<gene>
    <name evidence="1" type="ORF">LCGC14_1103880</name>
</gene>
<comment type="caution">
    <text evidence="1">The sequence shown here is derived from an EMBL/GenBank/DDBJ whole genome shotgun (WGS) entry which is preliminary data.</text>
</comment>
<sequence>MSAIGRLKELLKAASGDHDDSSCYCYNEGWGKNRCRVGPAEKRLAALAIPLAEELVTSQEALADIRKGAALGAAQFVNAWTIETFLAIIRDEAAFALRLEKLEAVMER</sequence>
<dbReference type="EMBL" id="LAZR01004993">
    <property type="protein sequence ID" value="KKN03815.1"/>
    <property type="molecule type" value="Genomic_DNA"/>
</dbReference>
<protein>
    <submittedName>
        <fullName evidence="1">Uncharacterized protein</fullName>
    </submittedName>
</protein>